<dbReference type="GO" id="GO:0016705">
    <property type="term" value="F:oxidoreductase activity, acting on paired donors, with incorporation or reduction of molecular oxygen"/>
    <property type="evidence" value="ECO:0007669"/>
    <property type="project" value="InterPro"/>
</dbReference>
<dbReference type="PANTHER" id="PTHR24305:SF166">
    <property type="entry name" value="CYTOCHROME P450 12A4, MITOCHONDRIAL-RELATED"/>
    <property type="match status" value="1"/>
</dbReference>
<comment type="cofactor">
    <cofactor evidence="1">
        <name>heme</name>
        <dbReference type="ChEBI" id="CHEBI:30413"/>
    </cofactor>
</comment>
<organism evidence="9 10">
    <name type="scientific">Rhizoctonia solani</name>
    <dbReference type="NCBI Taxonomy" id="456999"/>
    <lineage>
        <taxon>Eukaryota</taxon>
        <taxon>Fungi</taxon>
        <taxon>Dikarya</taxon>
        <taxon>Basidiomycota</taxon>
        <taxon>Agaricomycotina</taxon>
        <taxon>Agaricomycetes</taxon>
        <taxon>Cantharellales</taxon>
        <taxon>Ceratobasidiaceae</taxon>
        <taxon>Rhizoctonia</taxon>
    </lineage>
</organism>
<keyword evidence="6" id="KW-0560">Oxidoreductase</keyword>
<evidence type="ECO:0000313" key="9">
    <source>
        <dbReference type="EMBL" id="KAF8686533.1"/>
    </source>
</evidence>
<dbReference type="AlphaFoldDB" id="A0A8H7LNC2"/>
<dbReference type="Gene3D" id="1.10.630.10">
    <property type="entry name" value="Cytochrome P450"/>
    <property type="match status" value="1"/>
</dbReference>
<evidence type="ECO:0000256" key="1">
    <source>
        <dbReference type="ARBA" id="ARBA00001971"/>
    </source>
</evidence>
<comment type="pathway">
    <text evidence="2">Secondary metabolite biosynthesis.</text>
</comment>
<dbReference type="GO" id="GO:0004497">
    <property type="term" value="F:monooxygenase activity"/>
    <property type="evidence" value="ECO:0007669"/>
    <property type="project" value="UniProtKB-KW"/>
</dbReference>
<dbReference type="GO" id="GO:0005506">
    <property type="term" value="F:iron ion binding"/>
    <property type="evidence" value="ECO:0007669"/>
    <property type="project" value="InterPro"/>
</dbReference>
<evidence type="ECO:0000256" key="4">
    <source>
        <dbReference type="ARBA" id="ARBA00022617"/>
    </source>
</evidence>
<evidence type="ECO:0000256" key="7">
    <source>
        <dbReference type="ARBA" id="ARBA00023004"/>
    </source>
</evidence>
<dbReference type="SUPFAM" id="SSF48264">
    <property type="entry name" value="Cytochrome P450"/>
    <property type="match status" value="1"/>
</dbReference>
<name>A0A8H7LNC2_9AGAM</name>
<keyword evidence="5" id="KW-0479">Metal-binding</keyword>
<dbReference type="InterPro" id="IPR050121">
    <property type="entry name" value="Cytochrome_P450_monoxygenase"/>
</dbReference>
<accession>A0A8H7LNC2</accession>
<evidence type="ECO:0000256" key="3">
    <source>
        <dbReference type="ARBA" id="ARBA00010617"/>
    </source>
</evidence>
<comment type="caution">
    <text evidence="9">The sequence shown here is derived from an EMBL/GenBank/DDBJ whole genome shotgun (WGS) entry which is preliminary data.</text>
</comment>
<sequence>MLGLLEIIRQHPINPIFVVVSLAGTYVVYNVVTRARSLHQLQGPPSRSFLSGHLPQFYDPINGDTFYTMLRNNYGMVCRLKGMLGEDQLWVSDPRALQEIAVKENNSFLISKEFAAFTETTFGSTMLTVHGERHRLQKKLLSPAFTPKHLRGLVSTFTTLTQQMESAILSDMRGEETATVDVFKWVNLVSLEMIGEAGFGYSFGVMEGKGDEVLRALSRLFPVMTELWWIRPFLPWLKNIGPGFFRRFIVEWTPSSSVKELVKITDILNNMAVDIHRQKKNAIANVSLHDQQNEILPTDQQMPEDEVIAQIFGFVFAGSDTTSSAITTVIYLLAQHTEVQEKLHTEIQEAYQRYGQDLNYEQLHSLTLLDAVCRESLRLFPSQPILERTAMKDWTLPLQQQVMSSDGKTTMTHVPVKKGMQIYISLDAANRDKQIWGDDANEFRPSRWLEELPLSVKDSNLPSAYSSIGIKFSQLEMSKLIGNAEKSYTETSAEVVLSRLIHKFKFAFGEEIIRFNINGVYQPYVVQGDGTQGTNPSMPLKVTLVGGSE</sequence>
<evidence type="ECO:0000256" key="8">
    <source>
        <dbReference type="ARBA" id="ARBA00023033"/>
    </source>
</evidence>
<keyword evidence="8" id="KW-0503">Monooxygenase</keyword>
<evidence type="ECO:0000256" key="5">
    <source>
        <dbReference type="ARBA" id="ARBA00022723"/>
    </source>
</evidence>
<dbReference type="GO" id="GO:0020037">
    <property type="term" value="F:heme binding"/>
    <property type="evidence" value="ECO:0007669"/>
    <property type="project" value="InterPro"/>
</dbReference>
<keyword evidence="4" id="KW-0349">Heme</keyword>
<proteinExistence type="inferred from homology"/>
<evidence type="ECO:0000256" key="6">
    <source>
        <dbReference type="ARBA" id="ARBA00023002"/>
    </source>
</evidence>
<evidence type="ECO:0000313" key="10">
    <source>
        <dbReference type="Proteomes" id="UP000650582"/>
    </source>
</evidence>
<dbReference type="Proteomes" id="UP000650582">
    <property type="component" value="Unassembled WGS sequence"/>
</dbReference>
<gene>
    <name evidence="9" type="ORF">RHS04_00178</name>
</gene>
<dbReference type="InterPro" id="IPR001128">
    <property type="entry name" value="Cyt_P450"/>
</dbReference>
<dbReference type="InterPro" id="IPR036396">
    <property type="entry name" value="Cyt_P450_sf"/>
</dbReference>
<evidence type="ECO:0000256" key="2">
    <source>
        <dbReference type="ARBA" id="ARBA00005179"/>
    </source>
</evidence>
<dbReference type="EMBL" id="JACYCC010000010">
    <property type="protein sequence ID" value="KAF8686533.1"/>
    <property type="molecule type" value="Genomic_DNA"/>
</dbReference>
<comment type="similarity">
    <text evidence="3">Belongs to the cytochrome P450 family.</text>
</comment>
<reference evidence="9" key="1">
    <citation type="submission" date="2020-09" db="EMBL/GenBank/DDBJ databases">
        <title>Comparative genome analyses of four rice-infecting Rhizoctonia solani isolates reveal extensive enrichment of homogalacturonan modification genes.</title>
        <authorList>
            <person name="Lee D.-Y."/>
            <person name="Jeon J."/>
            <person name="Kim K.-T."/>
            <person name="Cheong K."/>
            <person name="Song H."/>
            <person name="Choi G."/>
            <person name="Ko J."/>
            <person name="Opiyo S.O."/>
            <person name="Zuo S."/>
            <person name="Madhav S."/>
            <person name="Lee Y.-H."/>
            <person name="Wang G.-L."/>
        </authorList>
    </citation>
    <scope>NUCLEOTIDE SEQUENCE</scope>
    <source>
        <strain evidence="9">AG1-IA YN-7</strain>
    </source>
</reference>
<dbReference type="PANTHER" id="PTHR24305">
    <property type="entry name" value="CYTOCHROME P450"/>
    <property type="match status" value="1"/>
</dbReference>
<keyword evidence="7" id="KW-0408">Iron</keyword>
<dbReference type="Pfam" id="PF00067">
    <property type="entry name" value="p450"/>
    <property type="match status" value="1"/>
</dbReference>
<protein>
    <submittedName>
        <fullName evidence="9">Cytochrome P450</fullName>
    </submittedName>
</protein>